<dbReference type="KEGG" id="cgc:Cyagr_2203"/>
<dbReference type="PATRIC" id="fig|292564.3.peg.2091"/>
<name>K9P9D8_CYAGP</name>
<dbReference type="SUPFAM" id="SSF48371">
    <property type="entry name" value="ARM repeat"/>
    <property type="match status" value="1"/>
</dbReference>
<dbReference type="InterPro" id="IPR011989">
    <property type="entry name" value="ARM-like"/>
</dbReference>
<keyword evidence="2" id="KW-0605">Phycobilisome</keyword>
<dbReference type="AlphaFoldDB" id="K9P9D8"/>
<sequence>MSESTPDLEAARQAIASGDPSRAMPALAGLRGVEPEAAIPLLLLGLEQTTFVIRSLACAGLGVKRSEAGWAALERSVRQDEDANVRAEAANALASYGVERAWPLLRDAFVADDQWLVRCSILSALAEQEAMPAAWLLELAGEAVADGDGTVRAGGAEILGRLVRDGRGPEAAQAREALAALQSDGDHRVTAIALDGLQG</sequence>
<dbReference type="EMBL" id="CP003495">
    <property type="protein sequence ID" value="AFY29316.1"/>
    <property type="molecule type" value="Genomic_DNA"/>
</dbReference>
<evidence type="ECO:0000313" key="4">
    <source>
        <dbReference type="Proteomes" id="UP000010388"/>
    </source>
</evidence>
<reference evidence="4" key="1">
    <citation type="journal article" date="2013" name="Proc. Natl. Acad. Sci. U.S.A.">
        <title>Improving the coverage of the cyanobacterial phylum using diversity-driven genome sequencing.</title>
        <authorList>
            <person name="Shih P.M."/>
            <person name="Wu D."/>
            <person name="Latifi A."/>
            <person name="Axen S.D."/>
            <person name="Fewer D.P."/>
            <person name="Talla E."/>
            <person name="Calteau A."/>
            <person name="Cai F."/>
            <person name="Tandeau de Marsac N."/>
            <person name="Rippka R."/>
            <person name="Herdman M."/>
            <person name="Sivonen K."/>
            <person name="Coursin T."/>
            <person name="Laurent T."/>
            <person name="Goodwin L."/>
            <person name="Nolan M."/>
            <person name="Davenport K.W."/>
            <person name="Han C.S."/>
            <person name="Rubin E.M."/>
            <person name="Eisen J.A."/>
            <person name="Woyke T."/>
            <person name="Gugger M."/>
            <person name="Kerfeld C.A."/>
        </authorList>
    </citation>
    <scope>NUCLEOTIDE SEQUENCE [LARGE SCALE GENOMIC DNA]</scope>
    <source>
        <strain evidence="4">ATCC 27147 / PCC 6307</strain>
    </source>
</reference>
<accession>K9P9D8</accession>
<proteinExistence type="predicted"/>
<evidence type="ECO:0000256" key="1">
    <source>
        <dbReference type="ARBA" id="ARBA00022549"/>
    </source>
</evidence>
<evidence type="ECO:0008006" key="5">
    <source>
        <dbReference type="Google" id="ProtNLM"/>
    </source>
</evidence>
<dbReference type="GO" id="GO:0030089">
    <property type="term" value="C:phycobilisome"/>
    <property type="evidence" value="ECO:0007669"/>
    <property type="project" value="UniProtKB-KW"/>
</dbReference>
<dbReference type="Gene3D" id="1.25.10.10">
    <property type="entry name" value="Leucine-rich Repeat Variant"/>
    <property type="match status" value="1"/>
</dbReference>
<dbReference type="eggNOG" id="COG1413">
    <property type="taxonomic scope" value="Bacteria"/>
</dbReference>
<dbReference type="Pfam" id="PF13646">
    <property type="entry name" value="HEAT_2"/>
    <property type="match status" value="1"/>
</dbReference>
<dbReference type="InterPro" id="IPR016024">
    <property type="entry name" value="ARM-type_fold"/>
</dbReference>
<evidence type="ECO:0000313" key="3">
    <source>
        <dbReference type="EMBL" id="AFY29316.1"/>
    </source>
</evidence>
<organism evidence="3 4">
    <name type="scientific">Cyanobium gracile (strain ATCC 27147 / PCC 6307)</name>
    <dbReference type="NCBI Taxonomy" id="292564"/>
    <lineage>
        <taxon>Bacteria</taxon>
        <taxon>Bacillati</taxon>
        <taxon>Cyanobacteriota</taxon>
        <taxon>Cyanophyceae</taxon>
        <taxon>Synechococcales</taxon>
        <taxon>Prochlorococcaceae</taxon>
        <taxon>Cyanobium</taxon>
    </lineage>
</organism>
<evidence type="ECO:0000256" key="2">
    <source>
        <dbReference type="ARBA" id="ARBA00022738"/>
    </source>
</evidence>
<dbReference type="STRING" id="292564.Cyagr_2203"/>
<keyword evidence="1" id="KW-0042">Antenna complex</keyword>
<dbReference type="HOGENOM" id="CLU_101012_0_1_3"/>
<dbReference type="RefSeq" id="WP_015109758.1">
    <property type="nucleotide sequence ID" value="NC_019675.1"/>
</dbReference>
<protein>
    <recommendedName>
        <fullName evidence="5">PBS lyase HEAT-like repeat protein</fullName>
    </recommendedName>
</protein>
<dbReference type="OrthoDB" id="423355at2"/>
<gene>
    <name evidence="3" type="ordered locus">Cyagr_2203</name>
</gene>
<dbReference type="Proteomes" id="UP000010388">
    <property type="component" value="Chromosome"/>
</dbReference>